<dbReference type="RefSeq" id="WP_182414155.1">
    <property type="nucleotide sequence ID" value="NZ_CP055153.1"/>
</dbReference>
<evidence type="ECO:0000313" key="4">
    <source>
        <dbReference type="Proteomes" id="UP000514509"/>
    </source>
</evidence>
<dbReference type="InterPro" id="IPR037108">
    <property type="entry name" value="TM1727-like_C_sf"/>
</dbReference>
<dbReference type="AlphaFoldDB" id="A0A7L7L2G8"/>
<dbReference type="EMBL" id="CP055153">
    <property type="protein sequence ID" value="QMU26953.1"/>
    <property type="molecule type" value="Genomic_DNA"/>
</dbReference>
<dbReference type="InterPro" id="IPR036291">
    <property type="entry name" value="NAD(P)-bd_dom_sf"/>
</dbReference>
<dbReference type="Pfam" id="PF10728">
    <property type="entry name" value="DUF2520"/>
    <property type="match status" value="1"/>
</dbReference>
<dbReference type="Proteomes" id="UP000514509">
    <property type="component" value="Chromosome"/>
</dbReference>
<dbReference type="PANTHER" id="PTHR40459">
    <property type="entry name" value="CONSERVED HYPOTHETICAL ALANINE AND LEUCINE RICH PROTEIN"/>
    <property type="match status" value="1"/>
</dbReference>
<keyword evidence="4" id="KW-1185">Reference proteome</keyword>
<organism evidence="3 4">
    <name type="scientific">Adhaeribacter radiodurans</name>
    <dbReference type="NCBI Taxonomy" id="2745197"/>
    <lineage>
        <taxon>Bacteria</taxon>
        <taxon>Pseudomonadati</taxon>
        <taxon>Bacteroidota</taxon>
        <taxon>Cytophagia</taxon>
        <taxon>Cytophagales</taxon>
        <taxon>Hymenobacteraceae</taxon>
        <taxon>Adhaeribacter</taxon>
    </lineage>
</organism>
<evidence type="ECO:0000259" key="1">
    <source>
        <dbReference type="Pfam" id="PF03807"/>
    </source>
</evidence>
<evidence type="ECO:0000259" key="2">
    <source>
        <dbReference type="Pfam" id="PF10728"/>
    </source>
</evidence>
<evidence type="ECO:0000313" key="3">
    <source>
        <dbReference type="EMBL" id="QMU26953.1"/>
    </source>
</evidence>
<feature type="domain" description="DUF2520" evidence="2">
    <location>
        <begin position="132"/>
        <end position="256"/>
    </location>
</feature>
<feature type="domain" description="Pyrroline-5-carboxylate reductase catalytic N-terminal" evidence="1">
    <location>
        <begin position="7"/>
        <end position="83"/>
    </location>
</feature>
<accession>A0A7L7L2G8</accession>
<dbReference type="SUPFAM" id="SSF48179">
    <property type="entry name" value="6-phosphogluconate dehydrogenase C-terminal domain-like"/>
    <property type="match status" value="1"/>
</dbReference>
<reference evidence="3 4" key="1">
    <citation type="submission" date="2020-08" db="EMBL/GenBank/DDBJ databases">
        <title>Adhaeribacter dokdonensis sp. nov., isolated from the rhizosphere of Elymus tsukushiensis, a plant native to the Dokdo Islands, Republic of Korea.</title>
        <authorList>
            <person name="Ghim S.Y."/>
        </authorList>
    </citation>
    <scope>NUCLEOTIDE SEQUENCE [LARGE SCALE GENOMIC DNA]</scope>
    <source>
        <strain evidence="3 4">KUDC8001</strain>
    </source>
</reference>
<gene>
    <name evidence="3" type="ORF">HUW48_02405</name>
</gene>
<dbReference type="SUPFAM" id="SSF51735">
    <property type="entry name" value="NAD(P)-binding Rossmann-fold domains"/>
    <property type="match status" value="1"/>
</dbReference>
<dbReference type="Gene3D" id="1.10.1040.20">
    <property type="entry name" value="ProC-like, C-terminal domain"/>
    <property type="match status" value="1"/>
</dbReference>
<dbReference type="PANTHER" id="PTHR40459:SF1">
    <property type="entry name" value="CONSERVED HYPOTHETICAL ALANINE AND LEUCINE RICH PROTEIN"/>
    <property type="match status" value="1"/>
</dbReference>
<dbReference type="InterPro" id="IPR018931">
    <property type="entry name" value="DUF2520"/>
</dbReference>
<dbReference type="Pfam" id="PF03807">
    <property type="entry name" value="F420_oxidored"/>
    <property type="match status" value="1"/>
</dbReference>
<sequence>MTSPLSIALIGAGNVAWHLGHAFEQAGHRIITVYSRTLAKAEFLAEALLQAHPTQQLDFSLVKADIFILAVKDDAVADVLKQAIFPINSLVVHTSGSLPVSVFTAQPKIRGGVFYPVQTFSKEVAINLKQTPIGLETSNPTDMDLLKKLAESISDQVLELTTEARKIIHLAAVFACNFTNHLLGISQELLAKHQLKFSVLQPLITETFQKAFTHSPFQVQTGPAVRSDENILTQHQQLLQQNLNYLAVYTTLSQSIQQKAKELAELNQIDNLE</sequence>
<dbReference type="InterPro" id="IPR008927">
    <property type="entry name" value="6-PGluconate_DH-like_C_sf"/>
</dbReference>
<name>A0A7L7L2G8_9BACT</name>
<protein>
    <submittedName>
        <fullName evidence="3">DUF2520 domain-containing protein</fullName>
    </submittedName>
</protein>
<dbReference type="InterPro" id="IPR028939">
    <property type="entry name" value="P5C_Rdtase_cat_N"/>
</dbReference>
<dbReference type="KEGG" id="add:HUW48_02405"/>
<proteinExistence type="predicted"/>
<dbReference type="Gene3D" id="3.40.50.720">
    <property type="entry name" value="NAD(P)-binding Rossmann-like Domain"/>
    <property type="match status" value="1"/>
</dbReference>